<keyword evidence="2" id="KW-1185">Reference proteome</keyword>
<dbReference type="Proteomes" id="UP000689195">
    <property type="component" value="Unassembled WGS sequence"/>
</dbReference>
<proteinExistence type="predicted"/>
<comment type="caution">
    <text evidence="1">The sequence shown here is derived from an EMBL/GenBank/DDBJ whole genome shotgun (WGS) entry which is preliminary data.</text>
</comment>
<name>A0A8S1YLU8_9CILI</name>
<evidence type="ECO:0000313" key="1">
    <source>
        <dbReference type="EMBL" id="CAD8214518.1"/>
    </source>
</evidence>
<evidence type="ECO:0000313" key="2">
    <source>
        <dbReference type="Proteomes" id="UP000689195"/>
    </source>
</evidence>
<dbReference type="EMBL" id="CAJJDO010000220">
    <property type="protein sequence ID" value="CAD8214518.1"/>
    <property type="molecule type" value="Genomic_DNA"/>
</dbReference>
<sequence length="52" mass="6194">MKQLQKAENKTQFIYYKELQISSEQYQMNRVAMIESNSEKVLDIVHKVFNIG</sequence>
<organism evidence="1 2">
    <name type="scientific">Paramecium pentaurelia</name>
    <dbReference type="NCBI Taxonomy" id="43138"/>
    <lineage>
        <taxon>Eukaryota</taxon>
        <taxon>Sar</taxon>
        <taxon>Alveolata</taxon>
        <taxon>Ciliophora</taxon>
        <taxon>Intramacronucleata</taxon>
        <taxon>Oligohymenophorea</taxon>
        <taxon>Peniculida</taxon>
        <taxon>Parameciidae</taxon>
        <taxon>Paramecium</taxon>
    </lineage>
</organism>
<gene>
    <name evidence="1" type="ORF">PPENT_87.1.T2200005</name>
</gene>
<accession>A0A8S1YLU8</accession>
<dbReference type="AlphaFoldDB" id="A0A8S1YLU8"/>
<protein>
    <submittedName>
        <fullName evidence="1">Uncharacterized protein</fullName>
    </submittedName>
</protein>
<reference evidence="1" key="1">
    <citation type="submission" date="2021-01" db="EMBL/GenBank/DDBJ databases">
        <authorList>
            <consortium name="Genoscope - CEA"/>
            <person name="William W."/>
        </authorList>
    </citation>
    <scope>NUCLEOTIDE SEQUENCE</scope>
</reference>